<dbReference type="InterPro" id="IPR044855">
    <property type="entry name" value="CoA-Trfase_III_dom3_sf"/>
</dbReference>
<evidence type="ECO:0000313" key="2">
    <source>
        <dbReference type="EMBL" id="WCT73777.1"/>
    </source>
</evidence>
<proteinExistence type="predicted"/>
<dbReference type="SUPFAM" id="SSF89796">
    <property type="entry name" value="CoA-transferase family III (CaiB/BaiF)"/>
    <property type="match status" value="1"/>
</dbReference>
<dbReference type="InterPro" id="IPR050483">
    <property type="entry name" value="CoA-transferase_III_domain"/>
</dbReference>
<accession>A0ABY7TKN0</accession>
<protein>
    <submittedName>
        <fullName evidence="2">CoA transferase</fullName>
    </submittedName>
</protein>
<evidence type="ECO:0000313" key="3">
    <source>
        <dbReference type="Proteomes" id="UP001220395"/>
    </source>
</evidence>
<sequence>MTDDLGVSPMQDALAGVRVLDFSAVMAGPYATRMLADLGADVIKVESMEGDQVRARPPLREGHSTYFGHLNAGKRSIALNLKSPDAVALIEGMVPRFDVVMENFRPGVMKRLGLDYAALSKINPRLIYCSISGYGQTGPRALDPAYAPVVHASSGFDMVNMDYQDGAADRPANSGIFIADVLGGTHAFGAIQAALYQREKTGRGQFIDLSMMEAMTGMLVFETQQAQFPAPRRPIYTPLKTSDGFIMVAPTSPRNFEQLADAVGHPEWRDDPRFRTNADRNANWATLLALAEEWTIERPALEAERILSQHGVPCARYREVAELLDDPQMAARGAFATISDAAGEYRVTNPPFRMSASRTEARDLVAGLGEHGGEVLAAELGLDEPAITALRASGALG</sequence>
<reference evidence="2 3" key="1">
    <citation type="submission" date="2023-02" db="EMBL/GenBank/DDBJ databases">
        <title>Genome sequence of Sphingomonas naphthae.</title>
        <authorList>
            <person name="Kim S."/>
            <person name="Heo J."/>
            <person name="Kwon S.-W."/>
        </authorList>
    </citation>
    <scope>NUCLEOTIDE SEQUENCE [LARGE SCALE GENOMIC DNA]</scope>
    <source>
        <strain evidence="2 3">KACC 18716</strain>
    </source>
</reference>
<dbReference type="Gene3D" id="3.30.1540.10">
    <property type="entry name" value="formyl-coa transferase, domain 3"/>
    <property type="match status" value="1"/>
</dbReference>
<dbReference type="PANTHER" id="PTHR48207">
    <property type="entry name" value="SUCCINATE--HYDROXYMETHYLGLUTARATE COA-TRANSFERASE"/>
    <property type="match status" value="1"/>
</dbReference>
<dbReference type="EMBL" id="CP117411">
    <property type="protein sequence ID" value="WCT73777.1"/>
    <property type="molecule type" value="Genomic_DNA"/>
</dbReference>
<gene>
    <name evidence="2" type="ORF">PQ455_00660</name>
</gene>
<dbReference type="InterPro" id="IPR023606">
    <property type="entry name" value="CoA-Trfase_III_dom_1_sf"/>
</dbReference>
<name>A0ABY7TKN0_9SPHN</name>
<dbReference type="RefSeq" id="WP_273688278.1">
    <property type="nucleotide sequence ID" value="NZ_CP117411.1"/>
</dbReference>
<dbReference type="Proteomes" id="UP001220395">
    <property type="component" value="Chromosome"/>
</dbReference>
<dbReference type="Pfam" id="PF02515">
    <property type="entry name" value="CoA_transf_3"/>
    <property type="match status" value="1"/>
</dbReference>
<keyword evidence="1 2" id="KW-0808">Transferase</keyword>
<dbReference type="PANTHER" id="PTHR48207:SF3">
    <property type="entry name" value="SUCCINATE--HYDROXYMETHYLGLUTARATE COA-TRANSFERASE"/>
    <property type="match status" value="1"/>
</dbReference>
<dbReference type="InterPro" id="IPR003673">
    <property type="entry name" value="CoA-Trfase_fam_III"/>
</dbReference>
<dbReference type="GO" id="GO:0016740">
    <property type="term" value="F:transferase activity"/>
    <property type="evidence" value="ECO:0007669"/>
    <property type="project" value="UniProtKB-KW"/>
</dbReference>
<keyword evidence="3" id="KW-1185">Reference proteome</keyword>
<dbReference type="Gene3D" id="3.40.50.10540">
    <property type="entry name" value="Crotonobetainyl-coa:carnitine coa-transferase, domain 1"/>
    <property type="match status" value="1"/>
</dbReference>
<evidence type="ECO:0000256" key="1">
    <source>
        <dbReference type="ARBA" id="ARBA00022679"/>
    </source>
</evidence>
<organism evidence="2 3">
    <name type="scientific">Sphingomonas naphthae</name>
    <dbReference type="NCBI Taxonomy" id="1813468"/>
    <lineage>
        <taxon>Bacteria</taxon>
        <taxon>Pseudomonadati</taxon>
        <taxon>Pseudomonadota</taxon>
        <taxon>Alphaproteobacteria</taxon>
        <taxon>Sphingomonadales</taxon>
        <taxon>Sphingomonadaceae</taxon>
        <taxon>Sphingomonas</taxon>
    </lineage>
</organism>